<comment type="caution">
    <text evidence="1">The sequence shown here is derived from an EMBL/GenBank/DDBJ whole genome shotgun (WGS) entry which is preliminary data.</text>
</comment>
<organism evidence="1 2">
    <name type="scientific">Trichonephila clavipes</name>
    <name type="common">Golden silk orbweaver</name>
    <name type="synonym">Nephila clavipes</name>
    <dbReference type="NCBI Taxonomy" id="2585209"/>
    <lineage>
        <taxon>Eukaryota</taxon>
        <taxon>Metazoa</taxon>
        <taxon>Ecdysozoa</taxon>
        <taxon>Arthropoda</taxon>
        <taxon>Chelicerata</taxon>
        <taxon>Arachnida</taxon>
        <taxon>Araneae</taxon>
        <taxon>Araneomorphae</taxon>
        <taxon>Entelegynae</taxon>
        <taxon>Araneoidea</taxon>
        <taxon>Nephilidae</taxon>
        <taxon>Trichonephila</taxon>
    </lineage>
</organism>
<keyword evidence="2" id="KW-1185">Reference proteome</keyword>
<dbReference type="EMBL" id="BMAU01021385">
    <property type="protein sequence ID" value="GFY28578.1"/>
    <property type="molecule type" value="Genomic_DNA"/>
</dbReference>
<dbReference type="AlphaFoldDB" id="A0A8X7BEQ6"/>
<evidence type="ECO:0000313" key="1">
    <source>
        <dbReference type="EMBL" id="GFY28578.1"/>
    </source>
</evidence>
<evidence type="ECO:0000313" key="2">
    <source>
        <dbReference type="Proteomes" id="UP000887159"/>
    </source>
</evidence>
<proteinExistence type="predicted"/>
<sequence length="129" mass="15082">MKEAGWENRIIARQMSRNDAAIRRCCQEWMNNGIFQRHDGSGRPRATADRKDRLILRSSVTAPDSSLSTIRRATCTRVSTMTFHRRLIERNLCAYRPPYATCLSRLYTVEPDYRSVWFDQVGILLTWNV</sequence>
<dbReference type="Proteomes" id="UP000887159">
    <property type="component" value="Unassembled WGS sequence"/>
</dbReference>
<reference evidence="1" key="1">
    <citation type="submission" date="2020-08" db="EMBL/GenBank/DDBJ databases">
        <title>Multicomponent nature underlies the extraordinary mechanical properties of spider dragline silk.</title>
        <authorList>
            <person name="Kono N."/>
            <person name="Nakamura H."/>
            <person name="Mori M."/>
            <person name="Yoshida Y."/>
            <person name="Ohtoshi R."/>
            <person name="Malay A.D."/>
            <person name="Moran D.A.P."/>
            <person name="Tomita M."/>
            <person name="Numata K."/>
            <person name="Arakawa K."/>
        </authorList>
    </citation>
    <scope>NUCLEOTIDE SEQUENCE</scope>
</reference>
<name>A0A8X7BEQ6_TRICX</name>
<gene>
    <name evidence="1" type="primary">X975_07143</name>
    <name evidence="1" type="ORF">TNCV_4150091</name>
</gene>
<protein>
    <submittedName>
        <fullName evidence="1">HTH_Tnp_Tc3_2 domain-containing protein</fullName>
    </submittedName>
</protein>
<accession>A0A8X7BEQ6</accession>